<dbReference type="Pfam" id="PF22336">
    <property type="entry name" value="RhiE-like_linker"/>
    <property type="match status" value="1"/>
</dbReference>
<protein>
    <submittedName>
        <fullName evidence="14">SDR family NAD(P)-dependent oxidoreductase</fullName>
    </submittedName>
</protein>
<evidence type="ECO:0000256" key="9">
    <source>
        <dbReference type="PROSITE-ProRule" id="PRU01363"/>
    </source>
</evidence>
<comment type="caution">
    <text evidence="14">The sequence shown here is derived from an EMBL/GenBank/DDBJ whole genome shotgun (WGS) entry which is preliminary data.</text>
</comment>
<gene>
    <name evidence="14" type="ORF">POF50_006120</name>
</gene>
<dbReference type="PANTHER" id="PTHR43775:SF51">
    <property type="entry name" value="INACTIVE PHENOLPHTHIOCEROL SYNTHESIS POLYKETIDE SYNTHASE TYPE I PKS1-RELATED"/>
    <property type="match status" value="1"/>
</dbReference>
<dbReference type="GO" id="GO:0016491">
    <property type="term" value="F:oxidoreductase activity"/>
    <property type="evidence" value="ECO:0007669"/>
    <property type="project" value="InterPro"/>
</dbReference>
<dbReference type="EMBL" id="JABXJJ020000006">
    <property type="protein sequence ID" value="MDI5968923.1"/>
    <property type="molecule type" value="Genomic_DNA"/>
</dbReference>
<dbReference type="InterPro" id="IPR020807">
    <property type="entry name" value="PKS_DH"/>
</dbReference>
<dbReference type="InterPro" id="IPR016035">
    <property type="entry name" value="Acyl_Trfase/lysoPLipase"/>
</dbReference>
<dbReference type="Gene3D" id="3.40.366.10">
    <property type="entry name" value="Malonyl-Coenzyme A Acyl Carrier Protein, domain 2"/>
    <property type="match status" value="4"/>
</dbReference>
<dbReference type="InterPro" id="IPR014030">
    <property type="entry name" value="Ketoacyl_synth_N"/>
</dbReference>
<dbReference type="InterPro" id="IPR018201">
    <property type="entry name" value="Ketoacyl_synth_AS"/>
</dbReference>
<dbReference type="PANTHER" id="PTHR43775">
    <property type="entry name" value="FATTY ACID SYNTHASE"/>
    <property type="match status" value="1"/>
</dbReference>
<dbReference type="CDD" id="cd08952">
    <property type="entry name" value="KR_1_SDR_x"/>
    <property type="match status" value="3"/>
</dbReference>
<dbReference type="SMART" id="SM00826">
    <property type="entry name" value="PKS_DH"/>
    <property type="match status" value="1"/>
</dbReference>
<dbReference type="SUPFAM" id="SSF52151">
    <property type="entry name" value="FabD/lysophospholipase-like"/>
    <property type="match status" value="4"/>
</dbReference>
<dbReference type="InterPro" id="IPR042104">
    <property type="entry name" value="PKS_dehydratase_sf"/>
</dbReference>
<dbReference type="InterPro" id="IPR032821">
    <property type="entry name" value="PKS_assoc"/>
</dbReference>
<dbReference type="PROSITE" id="PS00606">
    <property type="entry name" value="KS3_1"/>
    <property type="match status" value="4"/>
</dbReference>
<dbReference type="CDD" id="cd08956">
    <property type="entry name" value="KR_3_FAS_SDR_x"/>
    <property type="match status" value="1"/>
</dbReference>
<dbReference type="PROSITE" id="PS52019">
    <property type="entry name" value="PKS_MFAS_DH"/>
    <property type="match status" value="1"/>
</dbReference>
<organism evidence="14">
    <name type="scientific">Streptantibioticus silvisoli</name>
    <dbReference type="NCBI Taxonomy" id="2705255"/>
    <lineage>
        <taxon>Bacteria</taxon>
        <taxon>Bacillati</taxon>
        <taxon>Actinomycetota</taxon>
        <taxon>Actinomycetes</taxon>
        <taxon>Kitasatosporales</taxon>
        <taxon>Streptomycetaceae</taxon>
        <taxon>Streptantibioticus</taxon>
    </lineage>
</organism>
<dbReference type="InterPro" id="IPR049900">
    <property type="entry name" value="PKS_mFAS_DH"/>
</dbReference>
<dbReference type="InterPro" id="IPR049551">
    <property type="entry name" value="PKS_DH_C"/>
</dbReference>
<dbReference type="FunFam" id="3.40.366.10:FF:000002">
    <property type="entry name" value="Probable polyketide synthase 2"/>
    <property type="match status" value="4"/>
</dbReference>
<dbReference type="Pfam" id="PF00550">
    <property type="entry name" value="PP-binding"/>
    <property type="match status" value="5"/>
</dbReference>
<dbReference type="PROSITE" id="PS52004">
    <property type="entry name" value="KS3_2"/>
    <property type="match status" value="4"/>
</dbReference>
<dbReference type="Gene3D" id="3.40.50.720">
    <property type="entry name" value="NAD(P)-binding Rossmann-like Domain"/>
    <property type="match status" value="6"/>
</dbReference>
<feature type="domain" description="Carrier" evidence="11">
    <location>
        <begin position="3595"/>
        <end position="3670"/>
    </location>
</feature>
<dbReference type="InterPro" id="IPR041618">
    <property type="entry name" value="PKS_DE"/>
</dbReference>
<evidence type="ECO:0000259" key="12">
    <source>
        <dbReference type="PROSITE" id="PS52004"/>
    </source>
</evidence>
<dbReference type="SUPFAM" id="SSF47336">
    <property type="entry name" value="ACP-like"/>
    <property type="match status" value="5"/>
</dbReference>
<dbReference type="InterPro" id="IPR036736">
    <property type="entry name" value="ACP-like_sf"/>
</dbReference>
<feature type="domain" description="Carrier" evidence="11">
    <location>
        <begin position="2079"/>
        <end position="2154"/>
    </location>
</feature>
<dbReference type="GO" id="GO:0006633">
    <property type="term" value="P:fatty acid biosynthetic process"/>
    <property type="evidence" value="ECO:0007669"/>
    <property type="project" value="InterPro"/>
</dbReference>
<dbReference type="InterPro" id="IPR049552">
    <property type="entry name" value="PKS_DH_N"/>
</dbReference>
<evidence type="ECO:0000259" key="11">
    <source>
        <dbReference type="PROSITE" id="PS50075"/>
    </source>
</evidence>
<accession>A0AA90K7H7</accession>
<dbReference type="Gene3D" id="3.30.70.3290">
    <property type="match status" value="4"/>
</dbReference>
<dbReference type="Pfam" id="PF02801">
    <property type="entry name" value="Ketoacyl-synt_C"/>
    <property type="match status" value="4"/>
</dbReference>
<feature type="domain" description="Ketosynthase family 3 (KS3)" evidence="12">
    <location>
        <begin position="2173"/>
        <end position="2599"/>
    </location>
</feature>
<evidence type="ECO:0000256" key="7">
    <source>
        <dbReference type="ARBA" id="ARBA00023268"/>
    </source>
</evidence>
<reference evidence="14" key="1">
    <citation type="submission" date="2023-05" db="EMBL/GenBank/DDBJ databases">
        <title>Streptantibioticus silvisoli sp. nov., acidotolerant actinomycetes 1 from pine litter.</title>
        <authorList>
            <person name="Swiecimska M."/>
            <person name="Golinska P."/>
            <person name="Sangal V."/>
            <person name="Wachnowicz B."/>
            <person name="Goodfellow M."/>
        </authorList>
    </citation>
    <scope>NUCLEOTIDE SEQUENCE</scope>
    <source>
        <strain evidence="14">SL13</strain>
    </source>
</reference>
<dbReference type="GO" id="GO:0008270">
    <property type="term" value="F:zinc ion binding"/>
    <property type="evidence" value="ECO:0007669"/>
    <property type="project" value="InterPro"/>
</dbReference>
<dbReference type="GO" id="GO:0004315">
    <property type="term" value="F:3-oxoacyl-[acyl-carrier-protein] synthase activity"/>
    <property type="evidence" value="ECO:0007669"/>
    <property type="project" value="InterPro"/>
</dbReference>
<feature type="region of interest" description="N-terminal hotdog fold" evidence="9">
    <location>
        <begin position="1034"/>
        <end position="1155"/>
    </location>
</feature>
<feature type="region of interest" description="Disordered" evidence="10">
    <location>
        <begin position="6518"/>
        <end position="6538"/>
    </location>
</feature>
<feature type="compositionally biased region" description="Low complexity" evidence="10">
    <location>
        <begin position="6678"/>
        <end position="6689"/>
    </location>
</feature>
<dbReference type="Pfam" id="PF14765">
    <property type="entry name" value="PS-DH"/>
    <property type="match status" value="1"/>
</dbReference>
<dbReference type="FunFam" id="1.10.1200.10:FF:000007">
    <property type="entry name" value="Probable polyketide synthase pks17"/>
    <property type="match status" value="5"/>
</dbReference>
<dbReference type="Gene3D" id="3.90.180.10">
    <property type="entry name" value="Medium-chain alcohol dehydrogenases, catalytic domain"/>
    <property type="match status" value="1"/>
</dbReference>
<dbReference type="InterPro" id="IPR013968">
    <property type="entry name" value="PKS_KR"/>
</dbReference>
<dbReference type="InterPro" id="IPR036291">
    <property type="entry name" value="NAD(P)-bd_dom_sf"/>
</dbReference>
<keyword evidence="6" id="KW-0045">Antibiotic biosynthesis</keyword>
<keyword evidence="7" id="KW-0511">Multifunctional enzyme</keyword>
<dbReference type="GO" id="GO:0031177">
    <property type="term" value="F:phosphopantetheine binding"/>
    <property type="evidence" value="ECO:0007669"/>
    <property type="project" value="InterPro"/>
</dbReference>
<dbReference type="InterPro" id="IPR014031">
    <property type="entry name" value="Ketoacyl_synth_C"/>
</dbReference>
<name>A0AA90K7H7_9ACTN</name>
<feature type="domain" description="Ketosynthase family 3 (KS3)" evidence="12">
    <location>
        <begin position="135"/>
        <end position="566"/>
    </location>
</feature>
<dbReference type="Gene3D" id="3.40.47.10">
    <property type="match status" value="4"/>
</dbReference>
<dbReference type="SUPFAM" id="SSF50129">
    <property type="entry name" value="GroES-like"/>
    <property type="match status" value="1"/>
</dbReference>
<dbReference type="CDD" id="cd00833">
    <property type="entry name" value="PKS"/>
    <property type="match status" value="4"/>
</dbReference>
<evidence type="ECO:0000256" key="6">
    <source>
        <dbReference type="ARBA" id="ARBA00023194"/>
    </source>
</evidence>
<dbReference type="GO" id="GO:0004312">
    <property type="term" value="F:fatty acid synthase activity"/>
    <property type="evidence" value="ECO:0007669"/>
    <property type="project" value="TreeGrafter"/>
</dbReference>
<evidence type="ECO:0000256" key="1">
    <source>
        <dbReference type="ARBA" id="ARBA00004792"/>
    </source>
</evidence>
<feature type="domain" description="Carrier" evidence="11">
    <location>
        <begin position="5077"/>
        <end position="5152"/>
    </location>
</feature>
<dbReference type="SUPFAM" id="SSF55048">
    <property type="entry name" value="Probable ACP-binding domain of malonyl-CoA ACP transacylase"/>
    <property type="match status" value="4"/>
</dbReference>
<feature type="active site" description="Proton donor; for dehydratase activity" evidence="9">
    <location>
        <position position="1229"/>
    </location>
</feature>
<feature type="domain" description="Ketosynthase family 3 (KS3)" evidence="12">
    <location>
        <begin position="3688"/>
        <end position="4105"/>
    </location>
</feature>
<dbReference type="SMART" id="SM00827">
    <property type="entry name" value="PKS_AT"/>
    <property type="match status" value="4"/>
</dbReference>
<dbReference type="InterPro" id="IPR020843">
    <property type="entry name" value="ER"/>
</dbReference>
<feature type="region of interest" description="Disordered" evidence="10">
    <location>
        <begin position="6678"/>
        <end position="6701"/>
    </location>
</feature>
<dbReference type="Pfam" id="PF13602">
    <property type="entry name" value="ADH_zinc_N_2"/>
    <property type="match status" value="1"/>
</dbReference>
<dbReference type="PROSITE" id="PS01162">
    <property type="entry name" value="QOR_ZETA_CRYSTAL"/>
    <property type="match status" value="1"/>
</dbReference>
<evidence type="ECO:0000256" key="5">
    <source>
        <dbReference type="ARBA" id="ARBA00022737"/>
    </source>
</evidence>
<dbReference type="SMART" id="SM00829">
    <property type="entry name" value="PKS_ER"/>
    <property type="match status" value="1"/>
</dbReference>
<dbReference type="Pfam" id="PF21089">
    <property type="entry name" value="PKS_DH_N"/>
    <property type="match status" value="1"/>
</dbReference>
<dbReference type="InterPro" id="IPR002364">
    <property type="entry name" value="Quin_OxRdtase/zeta-crystal_CS"/>
</dbReference>
<evidence type="ECO:0000259" key="13">
    <source>
        <dbReference type="PROSITE" id="PS52019"/>
    </source>
</evidence>
<feature type="domain" description="Ketosynthase family 3 (KS3)" evidence="12">
    <location>
        <begin position="5170"/>
        <end position="5596"/>
    </location>
</feature>
<comment type="pathway">
    <text evidence="1">Antibiotic biosynthesis.</text>
</comment>
<dbReference type="Pfam" id="PF00698">
    <property type="entry name" value="Acyl_transf_1"/>
    <property type="match status" value="4"/>
</dbReference>
<feature type="region of interest" description="Disordered" evidence="10">
    <location>
        <begin position="4106"/>
        <end position="4132"/>
    </location>
</feature>
<dbReference type="InterPro" id="IPR016036">
    <property type="entry name" value="Malonyl_transacylase_ACP-bd"/>
</dbReference>
<dbReference type="Pfam" id="PF16197">
    <property type="entry name" value="KAsynt_C_assoc"/>
    <property type="match status" value="4"/>
</dbReference>
<dbReference type="Pfam" id="PF18369">
    <property type="entry name" value="PKS_DE"/>
    <property type="match status" value="1"/>
</dbReference>
<dbReference type="Gene3D" id="1.10.1200.10">
    <property type="entry name" value="ACP-like"/>
    <property type="match status" value="5"/>
</dbReference>
<dbReference type="SUPFAM" id="SSF51735">
    <property type="entry name" value="NAD(P)-binding Rossmann-fold domains"/>
    <property type="match status" value="9"/>
</dbReference>
<evidence type="ECO:0000256" key="3">
    <source>
        <dbReference type="ARBA" id="ARBA00022553"/>
    </source>
</evidence>
<dbReference type="Pfam" id="PF08240">
    <property type="entry name" value="ADH_N"/>
    <property type="match status" value="1"/>
</dbReference>
<evidence type="ECO:0000313" key="14">
    <source>
        <dbReference type="EMBL" id="MDI5968923.1"/>
    </source>
</evidence>
<dbReference type="Gene3D" id="6.10.140.1830">
    <property type="match status" value="1"/>
</dbReference>
<dbReference type="InterPro" id="IPR009081">
    <property type="entry name" value="PP-bd_ACP"/>
</dbReference>
<feature type="domain" description="Carrier" evidence="11">
    <location>
        <begin position="31"/>
        <end position="109"/>
    </location>
</feature>
<evidence type="ECO:0000256" key="10">
    <source>
        <dbReference type="SAM" id="MobiDB-lite"/>
    </source>
</evidence>
<dbReference type="InterPro" id="IPR020841">
    <property type="entry name" value="PKS_Beta-ketoAc_synthase_dom"/>
</dbReference>
<dbReference type="InterPro" id="IPR057326">
    <property type="entry name" value="KR_dom"/>
</dbReference>
<dbReference type="SMART" id="SM00822">
    <property type="entry name" value="PKS_KR"/>
    <property type="match status" value="4"/>
</dbReference>
<evidence type="ECO:0000256" key="4">
    <source>
        <dbReference type="ARBA" id="ARBA00022679"/>
    </source>
</evidence>
<keyword evidence="5" id="KW-0677">Repeat</keyword>
<dbReference type="FunFam" id="3.40.47.10:FF:000019">
    <property type="entry name" value="Polyketide synthase type I"/>
    <property type="match status" value="4"/>
</dbReference>
<dbReference type="InterPro" id="IPR006162">
    <property type="entry name" value="Ppantetheine_attach_site"/>
</dbReference>
<dbReference type="InterPro" id="IPR014043">
    <property type="entry name" value="Acyl_transferase_dom"/>
</dbReference>
<evidence type="ECO:0000256" key="2">
    <source>
        <dbReference type="ARBA" id="ARBA00022450"/>
    </source>
</evidence>
<dbReference type="Gene3D" id="3.10.129.110">
    <property type="entry name" value="Polyketide synthase dehydratase"/>
    <property type="match status" value="1"/>
</dbReference>
<dbReference type="SMART" id="SM01294">
    <property type="entry name" value="PKS_PP_betabranch"/>
    <property type="match status" value="5"/>
</dbReference>
<evidence type="ECO:0000256" key="8">
    <source>
        <dbReference type="ARBA" id="ARBA00023315"/>
    </source>
</evidence>
<dbReference type="InterPro" id="IPR011032">
    <property type="entry name" value="GroES-like_sf"/>
</dbReference>
<dbReference type="Pfam" id="PF08659">
    <property type="entry name" value="KR"/>
    <property type="match status" value="4"/>
</dbReference>
<feature type="active site" description="Proton acceptor; for dehydratase activity" evidence="9">
    <location>
        <position position="1066"/>
    </location>
</feature>
<dbReference type="InterPro" id="IPR050091">
    <property type="entry name" value="PKS_NRPS_Biosynth_Enz"/>
</dbReference>
<feature type="domain" description="PKS/mFAS DH" evidence="13">
    <location>
        <begin position="1034"/>
        <end position="1307"/>
    </location>
</feature>
<keyword evidence="4" id="KW-0808">Transferase</keyword>
<dbReference type="InterPro" id="IPR020806">
    <property type="entry name" value="PKS_PP-bd"/>
</dbReference>
<feature type="region of interest" description="C-terminal hotdog fold" evidence="9">
    <location>
        <begin position="1169"/>
        <end position="1307"/>
    </location>
</feature>
<dbReference type="InterPro" id="IPR013154">
    <property type="entry name" value="ADH-like_N"/>
</dbReference>
<dbReference type="GO" id="GO:0033068">
    <property type="term" value="P:macrolide biosynthetic process"/>
    <property type="evidence" value="ECO:0007669"/>
    <property type="project" value="UniProtKB-ARBA"/>
</dbReference>
<dbReference type="SMART" id="SM00823">
    <property type="entry name" value="PKS_PP"/>
    <property type="match status" value="5"/>
</dbReference>
<proteinExistence type="predicted"/>
<dbReference type="SMART" id="SM00825">
    <property type="entry name" value="PKS_KS"/>
    <property type="match status" value="4"/>
</dbReference>
<dbReference type="Pfam" id="PF00109">
    <property type="entry name" value="ketoacyl-synt"/>
    <property type="match status" value="4"/>
</dbReference>
<feature type="domain" description="Carrier" evidence="11">
    <location>
        <begin position="6554"/>
        <end position="6629"/>
    </location>
</feature>
<dbReference type="InterPro" id="IPR001227">
    <property type="entry name" value="Ac_transferase_dom_sf"/>
</dbReference>
<dbReference type="CDD" id="cd05195">
    <property type="entry name" value="enoyl_red"/>
    <property type="match status" value="1"/>
</dbReference>
<keyword evidence="3" id="KW-0597">Phosphoprotein</keyword>
<feature type="compositionally biased region" description="Acidic residues" evidence="10">
    <location>
        <begin position="6690"/>
        <end position="6701"/>
    </location>
</feature>
<keyword evidence="8" id="KW-0012">Acyltransferase</keyword>
<dbReference type="NCBIfam" id="NF045894">
    <property type="entry name" value="PKS_plus_SDR"/>
    <property type="match status" value="1"/>
</dbReference>
<dbReference type="SUPFAM" id="SSF53901">
    <property type="entry name" value="Thiolase-like"/>
    <property type="match status" value="4"/>
</dbReference>
<sequence length="6714" mass="694905">MSSTDVAVTSGVAGGAVGGVVGRLSGLSGVERLREVLGLVRAEAAGVLGHASGEAVEAGRAFKDLGFDSLTAVEFRDRLASALGVRLAASLVYDYPNADVLAEHLLTLVGAGEDSDAADADAGAGAVVRASVAVDEPIAIIGMSCRFPGGVSSPEDLWRLVVSGGDAISEFPGDRGWDTDALYDPDPDHQGTSYVRVGGFLADAAEFDAGLFGISPREAVAMDPQQRLLLETSWEAFERAGIDPRSLRGSQTGVFAGTNGQDYARLTIAAAQARDGQAAEGHVATGGAASVMSGRVAYSLGLEGPAVTVDTACSSSLVALHLAAQALRNGECSMALAGGVTVMATPGTFIEFSRQRGLAADGRCKAFAASADGTAWGEGVGVLLVERLSDARRNGHRVLAVVRGSAVNQDGASNGLTAPNGPSQQRVIRAALSSAGLSASDVDVVEAHGTGTALGDPIEAQALLATYGQDRSADQPLWLGSVKSNLGHTQAAAGVAGVIKMVMALRHGVLPPTLHVDEPSPHVDWSVGAVELLTEARAWPELAGPRRAAVSSFGISGTNAHTILEAAAEGDAGAASRSVAEDRGPSVVPWVVSAQSAAGLGAQAGRLASFVGELADVRSVDVGVSLAVTRSALEHRAVVLGADRAELLTGLGRLAEGGDGVGVVRGVAVSGRTAFLFTGQGAQRVGMGRELYAGFPVFADALDAVCARMDAELDRPLLDVMFGDGELLNQTAYTQAALFGLEVALFRLLESWGMRPDFLLGHSIGEVAAAHVAGVLSLDDACVLVGARGRLMQALPAGGGMLAVEASEDEVAGEVAERPEVSVAAVNGPSSVVVSGDEDVIAELEAAWRAAGRRVKRLTVSHAFHSPRMEAMLDEFAAAIGELVFEAPRLPIVSNLSGRLVDPAEIRTPAYWVRHVREAVRFSDGVATLHAEGVTRFVELGPDGVLTAMVEGCVEPAVAVPVLRGGRDETGAVLAAVASVFVRGAVVDWAAVFATWQARVTDLPTYAFQRERYWVSGRLGLGDVSGAGLGVSRHPLLAAEVSLASGGGLVLTGRLSVVTQPWLAEHRVHGSVVVPGTALVEMALRAGEQVGCVRLGDLTLEAPLVLPERGAVQVQVSVSGDEDDRTVEIHSRPDSDGASWTRHAEGRLVEDVQGVVPGTDLSTWPPVGAEPVGIEGLYEGLAGAGLGYGPLFRGLRSVWRGVDGVVFAEVGLPEGVDAGAFGVHPALLDAGLHALAVGGLLGDGGGVRLPFGWSGVSLFASGASGLRVRLSRVGADAVRVEAFDAAGGAVLMIESLVLRAVDAGSAVGAGVGVADGLFGVEWSRLLLDASGARPVTVCAWDEVAQTGTDGDVAAWLPSGDVVDVVNVANQALETVRWWLAQESSARLVVVSRGAVAVGDGGVVADVAAAGVWGLVRSAQSEHPDRLVLLDVDTEEPDAELLSGVVALGEPQVAVRGGVVWVPRLARVSSLPVVSVPAEGVWRLEPSERGVLEEVSAVARPVEELAASEVRVEVRAAGLNFRDVLLGLGTYPEPGLMGSEGAGVVLEVGVGVSDLVVGDRVFGLFAGGFGPEAVTDARLLARMPAGWSFVDAASVPMVFMTAFYGLFDLGGLGSGESVLVHAAAGGVGMAAVQLARWAGAEVFATASEPKWPVVRGLGVSEGRIASSRDLGFEEVFRAASGGRGVDVVLNALAGEFVDASARLLAEGGRFVEMGKADLRRPEDFVGRSYRSFDLLDAGPERLREILERLVGLFEDGVLEFLPVRAWDVREVASAFRLMSSGRHVGKNVLTMPRRLDPQGTVLVTGGTGALGALVARHLVSAYGVRHLVLLSRRGGDAPGAAELVADLAELGAGASVVACDVADRAALAGVLAAIPVEHPLTGVVHAAGVVDDGVVESMTPERIVTVFGPKAEAALHLHELTKQDDVAMFAMYSSASATFGTPGQANYAAANAVLDALAQRRRAEGLAGVSLGWGMWEQASALSAGLGGADRARLESTGTALSAEDGLALFDGALGCGLAHVVVMRLDVGRLRSRLGGEPVPALLRGLVRGVVRRRAVGAVGGGGSLAERLVVLSSGERERLLTGLVLGEVAAVLGHASGESIEAGRAFKDLGFDSLTAVELRNRLNTVTGLRLPATLVFDHPSPRALVERLRADLVGGQAAAVRVVPARLEVADDPVVIVGMGCRFPGGVASPEDLWRLVVSGTDAIGEFPTDRGWDLDALFDPDVERPGTSATRVGGFVHDADEFDASLFGISPREALAMDPQQRLLLESAWEALERAGIAPLSLRGEQVGVFVGAASSLYGLGGGPLPAEVEGLSLTGTATSVASGRIAYSFGLEGPAVTVDTACSSSLVALHLAMQSLRGGECDMALVGGATVIATPGIFTEFSRQKGVAADGRCKSFAAGADGTGWAEGAGVLVVERLSEARRRGHEVLAVVRGSAVNQDGASNGLTAPNGPSQQRVIRQALASAGLSASEVDAVEAHGTGTALGDPIEAQALLATYGQDRSADEPLWLGSIKSNIGHAQPAAGVASVIKMVMALRHGVLPKTLHVDEPSPHIDWSSGAVELLTENRSWPRTGAPRRAAVSSFGVSGTNVHTILEQAAPEPRAVEEPPAEAPPAVIPWVISARTQDALRAQAARLSAFVGGTVEGTPVDIGASLVASRTPLEHRAVVLGGDRDALLAALADIEHGRQGAHAVRGFAGHGRLAFLFTGQGAQRVGMGRELHAAFPVFADALDAVCARMDAELERPLREVMFGDPDALDQTVYTQAALFALEVALFRLMESWGVGPDLLLGHSIGEVAAAHVAGVFSLDDACTLVAARGRLMQALPAGGAMLAVEASEADVAAEIAERPQVGIAAVNGPTSIVVSGDAEVVAELEAAWRAAGRRVKPLTVSHAFHSARMDAMLDEFGAVAAELAFEAPRLPIVSDLTGRLVDPDEIRTPAYWVRQVRQAVRFADGVATLRAEGVTRFVELGPDGVLTAMVGDCVDGAGAADDTDTTLSLAVLRADRDEPATLLTALATAYAHGVEVDWPALYARWGGRKVGLPTYAFQRERYWLTLGQPGTGAADPAEARFWSAVESGDLAELAGTLALEPDDGLVSVLPALSAWRRRRQSHSAVNGWRHRVMWRPLAESSATLTGRWLLVAPGAADTALARALRDGGADVVDLDLPDDTAHDRGELVQRLRAVGELSGVVLLGTVDGARRAAELLPALAEAELDAPVWCLTRGAVRVGRADRGADPAQAQLWGLGRVAALELPRGWGGLIDLPEVLDERAAKRLVAVLAGGSGEDQVAVRGSGTFGRRLCTASPAASSAPRWVPSGPVLITGGTGALGARVAGWLAERGAGRLVLLSRRGPDAPGAAELVERLAGLGTEAIVVACDVGDRDALAAVLERHPVTAVVHTAGTDRGARLGELDAAGLADVLRAKAAGATHLDELLADTPLERFVLFSSIAGTWGGAGQAAYAAANAHLDALADNRRARNLTATSVAWGPWADAGMAADADTDAYLSRRGLRALAPDLALTALGQAVDGDESAVTVVDVDWARFAAAFTATRPSPLLADLPAVRAAAATDTPGSAPGTGSPWAGRLAELPDAERLRTVLDLVRTHVAAVLGHPDAAAVETGRPFTDLGFDSLTAVELRTRLAAATGLRLPSSLVFDYPTAAALGRHLVTLLVGVPAAGSGGPAVAAVTDDPIVVVGMSCRFPGGVSSPEELWELVAAGGDGISGFPADRGWDLARPEETYARAGGFVRGATDFDAELFGISPREALGMDPQQRLLLEASWELLERAGLSPWSLRGSATGVFVGASNSGYGVGADSLDEVAGHYLTGTANSVMSGRIAYTLGLEGPAVTVDTACSSSLVALHWAAQALRGGECAMALVGGVTVIPSPAVFDEFSRQGGLAGDGRCKPFAAAADGTGWSEGVGMLLMERLSDARRNGHQVLAVVRGSAVNQDGASNGLTAPNGPSQQRVIRQALAGAGLSARDIDVVEGHGTGTTLGDPIEAQALLATYGQDREAGRPVRLGSVKSNIGHTQAASGMAGVIKMIMAMRHGVLPKTLHVDEPSPHVDWSAGAVELLTEAMPWPQTGAPRRAAVSSFGVSGTNAHVLIEAAPPSGEQPQPALSGTRPSSGDQPQPAVAGIRQTFGDQPQSAVTATPVVLPWTLSARGADALRAQAERLRSFLAAPGAPAGADVAWSLATARAGLDHRAVLLGRDDEALLRALSALIEDRPAPGAVLGTAHDGRTAFLFTGQGAQRAGMGRELYDAFPVFADALDAVCARMDAELERPLREVMFGDPDALNQTAYTQAALFALEVALFRLLEAWGVTPDFLLGHSIGEVAAAHVAGVFSLDDACTLVAARGRLMQALPAGGAMLAVEATRAEIAPEIADRPSVDIAAVNGPSAVVVSGDEDAVAELEAAWRAAGRRVRRLTVSHAFHSPRMEAMLDEFATVAAELAFEAPRLPIVSDVTGRLADPARLRTPAYWVRQVREAVLFADGVATLREQGVTRFLELGPDGVLTAMTRGCVTADTVLAVPATRGDRPEPDALLDALARLHVHGADVDWAAVLGGGRRVDLPTYPFQRKRYWLTPAGHERRTDIDTWRYAVGWQPLSLPTGAELTGTWLVVAAAEADGDSLVPVLRSAGAHVDTLRVTGLDRAALAERLREAGGLAGVVVLPAVAGNADHAGVSFTVTALQALTDAEVDAPVWCVTRGAVSAHPADPAADPGQAAIWGLGRVAALELPARWGGLVDLPPELDAHAGRRLAAVLAGDRGEDQVAIRDLGAFGRRLRPVPPNPGTAARQWDTGGTILVTGGTGALGSQVARRLAERGARRLVLASRSGTLAPGAAELVADLASSGTEALVVACDTADRDALAELLAAHPVTGVVHAAGVLDDGVLDSLTPGRLDAVWRSKVVAAAHLDELTREMDLSFFLTFSSVAGTLGSPGQANYAAANACLDALVERRRARGLAGTSIAWGVWASSGMAADAPVAARMRRGGVLAMAPDLALDALTRALDGDDGCVMVADLDWPRFAAGFTAARPSPLLSELPGVVTAPGAEDPSAAGDRAAGLRQRLAGASAHERERVLRELVSEQAALVLGHDTARGIDPDRAFRDLGFDSLTALELRNLLGTATGLTLSAGLVFDHPTPAALADHLLTALGGPDDSTARVATAAAAYDEPVAIVGMGCRFPGGADSPEQLWDLVVSGTDAITAFPTDRGWDLDALYSADFEHTGTTYTREGGFLRDAGDFDAALFGISPREALAMDPQQRLLLQTSWEAFERAGIDPLSLRGSSTGVFAGTNGQDYLALMLEGEPELEGHLGTGSAASVLSGRLAYTFGLEGPAVTVDTACSSSLVALHLAVQALRNGECTLALAGGATVMATPGAFIEFSRQRGLAEDGRCKAFSAGADGTGWGEGVGVLLVERLSDAIRNGHQVLAVVKGSAVNQDGASNGLTAPNGPAQQRVIRRALATAGLTAADVDVVEAHGTGTTLGDPIEVQALQDSYGQDRPADRPLWLGSVKSNIGHTQAAAGVAGVIKMVMAMRNGVLPMTLHADEPAPHVDWSAGTIGLLTGNRPWQTGGRPRRAGISSFGVSGTNAHTLIEEYRPAAAESGAPRTGEPVATRPFLLSANSDEALKQQAERLHAWLGDAETAASDADVAGALVTARATLNQRAVVLAADRAGLRERLAALAAGDRAADVVRGRRGRGGLAFLFTGQGAQRAGMGRELYEAHPVFAEALDAVCVRVDEALERPLREVMFGDEEALNRTAYAQAGLFALEVALFRLLESWGVTPDYLLGHSIGELAAAHVAGVLSLDDACTLVGARGRLMQALPPGGAMLAVEATEAEVTAELAGREAAVAVAAVNGPSAVVVSGDEDAVAELEAVWRAAGRRVRRLTVSHAFHSPRMEAMLDEFAAVATALTFRAPRLPIISNLSGKPADPQLITTPEYWVRHVREAVRFGDGLETLRELGATVALELGPDGVLTAMAQRPDAEGTSAIAALRAGRDEADTLLRAVSQLHVRGVAVDWRAVLGGGDRVPVALPTYAFDRVRFWPRTALGRRGAPETDAWRYRVSWTPVRETRDAFDGTWIAVVPDDRTAHGTVDATLRVLRAHGAEVVEVTPTAADGQPLAERLTEAGPVDGVVSLLGLDERPEQGHPHLTRGVAATLTLLRALGEAPVRAPLWCLTRAAVSTAATDAPAGQAQAQLWGLGRVAALEHPQIWGGLIDLPDSLDEDTGRSLVTALSGAGGEDQLAVRGAGLFARRLVDAPLGRVPEQRWEPSGTVLITGGTGALGAHVARWLAGRGAQHLLLTGRRGPDTPGVDELVAELAQLGTAATVVACDVADRASLAALVESVPADRPLTAVVHAAGVSVPAALEETDTAAFAEATRAKVLGAAHLDDLLGDAPLDAFVLFSSIAGVWGSGGQSAYAAGNAYLDALAEQRRARGRTATSVAWGPWAGAGMVGDGQSEEYLRRRGLHALPPQRALTALGHAVDGGETCLTVADVRWETFTEAFTVARPSPLLDGLVPAGPAATAPSPEREQRGEQLRERLRALAQPEQEAVVVAVVTGAVAEVLLHASADAVSPEQAFKELGFDSLTAVELRNRLAAETGLDLPSTLVFDYPTPLDVSRYLRQELAVGPASGITGLLDQLEAVEKAFSQSEPDGLTRVKVAVRLQAFLSKWAAGGSAAPESPAGGDDLDDLDDASDEEMIKMVQRELGLS</sequence>
<keyword evidence="2" id="KW-0596">Phosphopantetheine</keyword>
<dbReference type="InterPro" id="IPR016039">
    <property type="entry name" value="Thiolase-like"/>
</dbReference>
<dbReference type="PROSITE" id="PS00012">
    <property type="entry name" value="PHOSPHOPANTETHEINE"/>
    <property type="match status" value="4"/>
</dbReference>
<dbReference type="PROSITE" id="PS50075">
    <property type="entry name" value="CARRIER"/>
    <property type="match status" value="5"/>
</dbReference>
<dbReference type="InterPro" id="IPR054514">
    <property type="entry name" value="RhiE-like_linker"/>
</dbReference>
<feature type="compositionally biased region" description="Polar residues" evidence="10">
    <location>
        <begin position="4111"/>
        <end position="4127"/>
    </location>
</feature>